<gene>
    <name evidence="2" type="ORF">A163_21680</name>
</gene>
<reference evidence="2 3" key="1">
    <citation type="journal article" date="2012" name="Science">
        <title>Ecological populations of bacteria act as socially cohesive units of antibiotic production and resistance.</title>
        <authorList>
            <person name="Cordero O.X."/>
            <person name="Wildschutte H."/>
            <person name="Kirkup B."/>
            <person name="Proehl S."/>
            <person name="Ngo L."/>
            <person name="Hussain F."/>
            <person name="Le Roux F."/>
            <person name="Mincer T."/>
            <person name="Polz M.F."/>
        </authorList>
    </citation>
    <scope>NUCLEOTIDE SEQUENCE [LARGE SCALE GENOMIC DNA]</scope>
    <source>
        <strain evidence="2 3">1F-267</strain>
    </source>
</reference>
<feature type="chain" id="PRO_5045854560" description="Ig-like domain-containing protein" evidence="1">
    <location>
        <begin position="20"/>
        <end position="974"/>
    </location>
</feature>
<keyword evidence="1" id="KW-0732">Signal</keyword>
<name>A0ABX3B4X5_9VIBR</name>
<accession>A0ABX3B4X5</accession>
<dbReference type="Proteomes" id="UP000094638">
    <property type="component" value="Unassembled WGS sequence"/>
</dbReference>
<feature type="signal peptide" evidence="1">
    <location>
        <begin position="1"/>
        <end position="19"/>
    </location>
</feature>
<comment type="caution">
    <text evidence="2">The sequence shown here is derived from an EMBL/GenBank/DDBJ whole genome shotgun (WGS) entry which is preliminary data.</text>
</comment>
<protein>
    <recommendedName>
        <fullName evidence="4">Ig-like domain-containing protein</fullName>
    </recommendedName>
</protein>
<evidence type="ECO:0000313" key="3">
    <source>
        <dbReference type="Proteomes" id="UP000094638"/>
    </source>
</evidence>
<dbReference type="RefSeq" id="WP_017102329.1">
    <property type="nucleotide sequence ID" value="NZ_AJZO02000195.1"/>
</dbReference>
<organism evidence="2 3">
    <name type="scientific">Vibrio tasmaniensis 1F-267</name>
    <dbReference type="NCBI Taxonomy" id="1191324"/>
    <lineage>
        <taxon>Bacteria</taxon>
        <taxon>Pseudomonadati</taxon>
        <taxon>Pseudomonadota</taxon>
        <taxon>Gammaproteobacteria</taxon>
        <taxon>Vibrionales</taxon>
        <taxon>Vibrionaceae</taxon>
        <taxon>Vibrio</taxon>
    </lineage>
</organism>
<keyword evidence="3" id="KW-1185">Reference proteome</keyword>
<evidence type="ECO:0000313" key="2">
    <source>
        <dbReference type="EMBL" id="OEF47386.1"/>
    </source>
</evidence>
<evidence type="ECO:0000256" key="1">
    <source>
        <dbReference type="SAM" id="SignalP"/>
    </source>
</evidence>
<dbReference type="EMBL" id="AJZO02000195">
    <property type="protein sequence ID" value="OEF47386.1"/>
    <property type="molecule type" value="Genomic_DNA"/>
</dbReference>
<dbReference type="PROSITE" id="PS51257">
    <property type="entry name" value="PROKAR_LIPOPROTEIN"/>
    <property type="match status" value="1"/>
</dbReference>
<proteinExistence type="predicted"/>
<evidence type="ECO:0008006" key="4">
    <source>
        <dbReference type="Google" id="ProtNLM"/>
    </source>
</evidence>
<sequence>MKKLYFALLAIPFALLGCGGESSGSSTPSNDRPVEKEPVVYTQDGIVRTYTEQKLSIDLSERNSISNSEALLIDDITNVTGNSQCDPAAVSGMTFELDAFDNPTMCQYQYSLRSVESGTTFANPRMVTSVLVEKRTMIMPNSLASLYSLPSTTLPPTTAFISTPGRVINIDLKAQLASIFPTDSEDNDYVLSSTILVLGSGSAKAISSDEKWSIVEYNSDANDPGGITRLIYSLSDDFDGDGVGDFKVGAIDISISSSDDNSNPETKYFQWTNNGSAIKVGQKYTIDVASDISAECTYGRESHDTQGSCIYDADNDALQLVGAYSYDATVAPTNLTQLDSTEFDVTFGRAGWHDISYQVSDHYGGFATGIVRVYVKENIAPILNDSLYIWYTTAGTDMSIGAAALATDIDGDTVTFKSITMPPASSDKLKVEISTDKSKLQVAALADVVGTYFFDVVLTDGEADITQHWAVVANSASHLFLKDEVERTFSTNTNIPIMIDIPSLVDGYLSDEERANAEVVGFSFALLGTVEIFDSHNVIYRPNENAIGVDDFIFEVRTELGGHIYGNVNIYLGNPPVLEIAEIDATEGENDLITASVICEYCDVSQYEYRWIIDGELVSTDKSFTITPGQRPHSVTLFVSGFDVFGQSVVSVRSFDFFKITVGTFASPAESCNAIFNEYNSKYSLVVDDGEYWINGATGKYKTQCDMVTIPQSLSQSKMSPGGYTLIWSYSERTNLTRFGGNNTVFSQDGKGLRWGTSSQFSEGIGLVSDDDTSVNYNNFRISAGEAARLNNRHIRLNYTSDPSVNTIDKDTDDVVLNWQIETTSPDGYSLVGRNLDGGTYGLNGIGFKGRVHGLGFELTPANPMLIYFNGEIANSAVNYAFVRQSSSWAWHIWTWVPMATSSFSLGVALDTVFGGWNATLHDEADLFGKCTSPEFITILSVRALGCNGRNGGAMTYHENINHNEGYVMQWWVK</sequence>